<dbReference type="Gene3D" id="1.25.40.10">
    <property type="entry name" value="Tetratricopeptide repeat domain"/>
    <property type="match status" value="2"/>
</dbReference>
<dbReference type="PROSITE" id="PS50005">
    <property type="entry name" value="TPR"/>
    <property type="match status" value="2"/>
</dbReference>
<keyword evidence="5" id="KW-0547">Nucleotide-binding</keyword>
<evidence type="ECO:0000313" key="17">
    <source>
        <dbReference type="EMBL" id="AYN66365.1"/>
    </source>
</evidence>
<dbReference type="InterPro" id="IPR018060">
    <property type="entry name" value="HTH_AraC"/>
</dbReference>
<dbReference type="AlphaFoldDB" id="A0A3G2L290"/>
<dbReference type="SUPFAM" id="SSF48452">
    <property type="entry name" value="TPR-like"/>
    <property type="match status" value="2"/>
</dbReference>
<comment type="catalytic activity">
    <reaction evidence="1">
        <text>ATP + protein L-histidine = ADP + protein N-phospho-L-histidine.</text>
        <dbReference type="EC" id="2.7.13.3"/>
    </reaction>
</comment>
<dbReference type="SUPFAM" id="SSF46689">
    <property type="entry name" value="Homeodomain-like"/>
    <property type="match status" value="1"/>
</dbReference>
<evidence type="ECO:0000256" key="3">
    <source>
        <dbReference type="ARBA" id="ARBA00022553"/>
    </source>
</evidence>
<dbReference type="GO" id="GO:0000155">
    <property type="term" value="F:phosphorelay sensor kinase activity"/>
    <property type="evidence" value="ECO:0007669"/>
    <property type="project" value="InterPro"/>
</dbReference>
<dbReference type="PROSITE" id="PS50110">
    <property type="entry name" value="RESPONSE_REGULATORY"/>
    <property type="match status" value="1"/>
</dbReference>
<dbReference type="InterPro" id="IPR019734">
    <property type="entry name" value="TPR_rpt"/>
</dbReference>
<name>A0A3G2L290_9FLAO</name>
<feature type="repeat" description="TPR" evidence="13">
    <location>
        <begin position="158"/>
        <end position="191"/>
    </location>
</feature>
<dbReference type="EC" id="2.7.13.3" evidence="2"/>
<keyword evidence="7" id="KW-0067">ATP-binding</keyword>
<evidence type="ECO:0000256" key="13">
    <source>
        <dbReference type="PROSITE-ProRule" id="PRU00339"/>
    </source>
</evidence>
<dbReference type="SMART" id="SM00387">
    <property type="entry name" value="HATPase_c"/>
    <property type="match status" value="1"/>
</dbReference>
<evidence type="ECO:0000259" key="15">
    <source>
        <dbReference type="PROSITE" id="PS50109"/>
    </source>
</evidence>
<dbReference type="PROSITE" id="PS50293">
    <property type="entry name" value="TPR_REGION"/>
    <property type="match status" value="1"/>
</dbReference>
<feature type="domain" description="HTH araC/xylS-type" evidence="14">
    <location>
        <begin position="882"/>
        <end position="978"/>
    </location>
</feature>
<dbReference type="SUPFAM" id="SSF52172">
    <property type="entry name" value="CheY-like"/>
    <property type="match status" value="1"/>
</dbReference>
<dbReference type="CDD" id="cd17574">
    <property type="entry name" value="REC_OmpR"/>
    <property type="match status" value="1"/>
</dbReference>
<dbReference type="InterPro" id="IPR036890">
    <property type="entry name" value="HATPase_C_sf"/>
</dbReference>
<feature type="domain" description="Response regulatory" evidence="16">
    <location>
        <begin position="734"/>
        <end position="849"/>
    </location>
</feature>
<dbReference type="InterPro" id="IPR011990">
    <property type="entry name" value="TPR-like_helical_dom_sf"/>
</dbReference>
<evidence type="ECO:0000259" key="16">
    <source>
        <dbReference type="PROSITE" id="PS50110"/>
    </source>
</evidence>
<gene>
    <name evidence="17" type="ORF">D1013_02695</name>
</gene>
<evidence type="ECO:0000256" key="8">
    <source>
        <dbReference type="ARBA" id="ARBA00023012"/>
    </source>
</evidence>
<dbReference type="Gene3D" id="1.10.10.60">
    <property type="entry name" value="Homeodomain-like"/>
    <property type="match status" value="1"/>
</dbReference>
<feature type="modified residue" description="4-aspartylphosphate" evidence="12">
    <location>
        <position position="782"/>
    </location>
</feature>
<evidence type="ECO:0000256" key="4">
    <source>
        <dbReference type="ARBA" id="ARBA00022679"/>
    </source>
</evidence>
<dbReference type="InterPro" id="IPR004358">
    <property type="entry name" value="Sig_transdc_His_kin-like_C"/>
</dbReference>
<evidence type="ECO:0000256" key="6">
    <source>
        <dbReference type="ARBA" id="ARBA00022777"/>
    </source>
</evidence>
<dbReference type="Gene3D" id="3.40.50.2300">
    <property type="match status" value="1"/>
</dbReference>
<dbReference type="InterPro" id="IPR018062">
    <property type="entry name" value="HTH_AraC-typ_CS"/>
</dbReference>
<dbReference type="InterPro" id="IPR003661">
    <property type="entry name" value="HisK_dim/P_dom"/>
</dbReference>
<dbReference type="CDD" id="cd16922">
    <property type="entry name" value="HATPase_EvgS-ArcB-TorS-like"/>
    <property type="match status" value="1"/>
</dbReference>
<dbReference type="PANTHER" id="PTHR43547:SF2">
    <property type="entry name" value="HYBRID SIGNAL TRANSDUCTION HISTIDINE KINASE C"/>
    <property type="match status" value="1"/>
</dbReference>
<dbReference type="SMART" id="SM00342">
    <property type="entry name" value="HTH_ARAC"/>
    <property type="match status" value="1"/>
</dbReference>
<protein>
    <recommendedName>
        <fullName evidence="2">histidine kinase</fullName>
        <ecNumber evidence="2">2.7.13.3</ecNumber>
    </recommendedName>
</protein>
<keyword evidence="13" id="KW-0802">TPR repeat</keyword>
<evidence type="ECO:0000256" key="12">
    <source>
        <dbReference type="PROSITE-ProRule" id="PRU00169"/>
    </source>
</evidence>
<sequence length="978" mass="110701">MVKRLFAIMLFVSVFGHSQSKIDSLQQRLGSEKVDSTKVTLLLALSSAYRYENPEKSEEYLQSALTLASRIRDKKYEVRALNAYAGLLNGRSQNDSSITFYKKALSLAEDIEDNSGKGIALIGLGTTYTAKGDLELGEQYHVQNLTFSKKLEDLEGIASSYNNLGNIHNEKGEYKKAMQAYTDAAKINTEIGNVKNAGINMANIAMISQKLNDSEKAINYYEQSDSIFKKVDFLPGRAFVLKGMGMIYRNQENHDKALDKYQQALESYKTMDLKREMCQVYQNIGNIFSDQKKSQLAIHNYHRSLTIAHAIADSINIAMTSQSLGQEFFYEKQLDSAALYSGSAVKLAQALGIDLTVMDGYKTLSEVKYADADYKGAYDYRIQYQTMRDSLYNIEKRDLAADIEANYQNEQKTKEIALLASEKEVQTLQLGKRKNERNGLIVLALFILLLAALLYNQFRIKQKANKELQQLDQLKSNFFANISHEFRTPLTLIKGPIERLEQNPDENLDREEVKMIRRNTNKVLGLVNQLLDLSKIDEGKSKIKSTEGDVFKCLRTAASSFNSHAAQRKIDYRVNVPNETFWASFDRDKLEKIVYNLLSNAFKFSEYGEHVSFKAFYANNELIIQVSDSGRGISEEKLPFIFDRFYQVDNSLTKETEGSGIGLSLSKDLVELMDGTITVSSEVGKGTFFTVHIPMEKIKAPQPSTSPPIKDVRLTTDLPTSFELPNKDARNLPEILLIEDNDDMRHYIKNQLLNDYRVVEATNGDLGLKKASSSSPDLIITDLMMPKMDGMALCKKLKTNIETSHIPIIMLTARAGVENKIEGLETGADDYLTKPFEAKELMARVKNLIGQRQRLRSYYRENENTVHPEKITTTSLDRKFLEKVLNLLQKEYANPDFGVPQMQQALAMSKTQLHRKIKVLTNESPGELLRNFRLKRAAQLLSQKADTVTQVAYQVGFNNLSYFAKCFKALYGVSPSSY</sequence>
<dbReference type="GO" id="GO:0003700">
    <property type="term" value="F:DNA-binding transcription factor activity"/>
    <property type="evidence" value="ECO:0007669"/>
    <property type="project" value="InterPro"/>
</dbReference>
<keyword evidence="9" id="KW-0805">Transcription regulation</keyword>
<dbReference type="SMART" id="SM00448">
    <property type="entry name" value="REC"/>
    <property type="match status" value="1"/>
</dbReference>
<dbReference type="Pfam" id="PF00512">
    <property type="entry name" value="HisKA"/>
    <property type="match status" value="1"/>
</dbReference>
<dbReference type="FunFam" id="3.40.50.2300:FF:000138">
    <property type="entry name" value="Two-component system sensor histidine kinase/response regulator"/>
    <property type="match status" value="1"/>
</dbReference>
<feature type="repeat" description="TPR" evidence="13">
    <location>
        <begin position="238"/>
        <end position="271"/>
    </location>
</feature>
<keyword evidence="18" id="KW-1185">Reference proteome</keyword>
<dbReference type="SUPFAM" id="SSF47384">
    <property type="entry name" value="Homodimeric domain of signal transducing histidine kinase"/>
    <property type="match status" value="1"/>
</dbReference>
<keyword evidence="3 12" id="KW-0597">Phosphoprotein</keyword>
<dbReference type="PRINTS" id="PR00344">
    <property type="entry name" value="BCTRLSENSOR"/>
</dbReference>
<dbReference type="Pfam" id="PF14938">
    <property type="entry name" value="SNAP"/>
    <property type="match status" value="1"/>
</dbReference>
<dbReference type="OrthoDB" id="1522078at2"/>
<evidence type="ECO:0000256" key="5">
    <source>
        <dbReference type="ARBA" id="ARBA00022741"/>
    </source>
</evidence>
<keyword evidence="11" id="KW-0804">Transcription</keyword>
<dbReference type="PROSITE" id="PS00041">
    <property type="entry name" value="HTH_ARAC_FAMILY_1"/>
    <property type="match status" value="1"/>
</dbReference>
<dbReference type="SMART" id="SM00388">
    <property type="entry name" value="HisKA"/>
    <property type="match status" value="1"/>
</dbReference>
<dbReference type="SUPFAM" id="SSF55874">
    <property type="entry name" value="ATPase domain of HSP90 chaperone/DNA topoisomerase II/histidine kinase"/>
    <property type="match status" value="1"/>
</dbReference>
<dbReference type="InterPro" id="IPR003594">
    <property type="entry name" value="HATPase_dom"/>
</dbReference>
<evidence type="ECO:0000256" key="1">
    <source>
        <dbReference type="ARBA" id="ARBA00000085"/>
    </source>
</evidence>
<dbReference type="KEGG" id="emar:D1013_02695"/>
<dbReference type="Gene3D" id="1.10.287.130">
    <property type="match status" value="1"/>
</dbReference>
<evidence type="ECO:0000256" key="11">
    <source>
        <dbReference type="ARBA" id="ARBA00023163"/>
    </source>
</evidence>
<dbReference type="Pfam" id="PF00072">
    <property type="entry name" value="Response_reg"/>
    <property type="match status" value="1"/>
</dbReference>
<dbReference type="InterPro" id="IPR009057">
    <property type="entry name" value="Homeodomain-like_sf"/>
</dbReference>
<dbReference type="Pfam" id="PF02518">
    <property type="entry name" value="HATPase_c"/>
    <property type="match status" value="1"/>
</dbReference>
<evidence type="ECO:0000256" key="2">
    <source>
        <dbReference type="ARBA" id="ARBA00012438"/>
    </source>
</evidence>
<keyword evidence="8" id="KW-0902">Two-component regulatory system</keyword>
<organism evidence="17 18">
    <name type="scientific">Euzebyella marina</name>
    <dbReference type="NCBI Taxonomy" id="1761453"/>
    <lineage>
        <taxon>Bacteria</taxon>
        <taxon>Pseudomonadati</taxon>
        <taxon>Bacteroidota</taxon>
        <taxon>Flavobacteriia</taxon>
        <taxon>Flavobacteriales</taxon>
        <taxon>Flavobacteriaceae</taxon>
        <taxon>Euzebyella</taxon>
    </lineage>
</organism>
<dbReference type="PROSITE" id="PS50109">
    <property type="entry name" value="HIS_KIN"/>
    <property type="match status" value="1"/>
</dbReference>
<dbReference type="RefSeq" id="WP_121847417.1">
    <property type="nucleotide sequence ID" value="NZ_CP032050.1"/>
</dbReference>
<proteinExistence type="predicted"/>
<evidence type="ECO:0000256" key="9">
    <source>
        <dbReference type="ARBA" id="ARBA00023015"/>
    </source>
</evidence>
<dbReference type="FunFam" id="3.30.565.10:FF:000037">
    <property type="entry name" value="Hybrid sensor histidine kinase/response regulator"/>
    <property type="match status" value="1"/>
</dbReference>
<keyword evidence="4" id="KW-0808">Transferase</keyword>
<dbReference type="InterPro" id="IPR001789">
    <property type="entry name" value="Sig_transdc_resp-reg_receiver"/>
</dbReference>
<dbReference type="InterPro" id="IPR005467">
    <property type="entry name" value="His_kinase_dom"/>
</dbReference>
<dbReference type="CDD" id="cd00082">
    <property type="entry name" value="HisKA"/>
    <property type="match status" value="1"/>
</dbReference>
<dbReference type="Gene3D" id="3.30.565.10">
    <property type="entry name" value="Histidine kinase-like ATPase, C-terminal domain"/>
    <property type="match status" value="1"/>
</dbReference>
<evidence type="ECO:0000259" key="14">
    <source>
        <dbReference type="PROSITE" id="PS01124"/>
    </source>
</evidence>
<dbReference type="PROSITE" id="PS01124">
    <property type="entry name" value="HTH_ARAC_FAMILY_2"/>
    <property type="match status" value="1"/>
</dbReference>
<dbReference type="PANTHER" id="PTHR43547">
    <property type="entry name" value="TWO-COMPONENT HISTIDINE KINASE"/>
    <property type="match status" value="1"/>
</dbReference>
<feature type="domain" description="Histidine kinase" evidence="15">
    <location>
        <begin position="481"/>
        <end position="697"/>
    </location>
</feature>
<evidence type="ECO:0000313" key="18">
    <source>
        <dbReference type="Proteomes" id="UP000276309"/>
    </source>
</evidence>
<dbReference type="InterPro" id="IPR036097">
    <property type="entry name" value="HisK_dim/P_sf"/>
</dbReference>
<dbReference type="InterPro" id="IPR011006">
    <property type="entry name" value="CheY-like_superfamily"/>
</dbReference>
<dbReference type="GO" id="GO:0043565">
    <property type="term" value="F:sequence-specific DNA binding"/>
    <property type="evidence" value="ECO:0007669"/>
    <property type="project" value="InterPro"/>
</dbReference>
<evidence type="ECO:0000256" key="7">
    <source>
        <dbReference type="ARBA" id="ARBA00022840"/>
    </source>
</evidence>
<dbReference type="FunFam" id="1.10.287.130:FF:000045">
    <property type="entry name" value="Two-component system sensor histidine kinase/response regulator"/>
    <property type="match status" value="1"/>
</dbReference>
<dbReference type="Pfam" id="PF12833">
    <property type="entry name" value="HTH_18"/>
    <property type="match status" value="1"/>
</dbReference>
<reference evidence="17 18" key="1">
    <citation type="submission" date="2018-08" db="EMBL/GenBank/DDBJ databases">
        <title>The reduced genetic potential of extracellular carbohydrate catabolism in Euzebyella marina RN62, a Flavobacteriia bacterium isolated from the hadal water.</title>
        <authorList>
            <person name="Xue C."/>
        </authorList>
    </citation>
    <scope>NUCLEOTIDE SEQUENCE [LARGE SCALE GENOMIC DNA]</scope>
    <source>
        <strain evidence="17 18">RN62</strain>
    </source>
</reference>
<accession>A0A3G2L290</accession>
<dbReference type="SMART" id="SM00028">
    <property type="entry name" value="TPR"/>
    <property type="match status" value="6"/>
</dbReference>
<dbReference type="EMBL" id="CP032050">
    <property type="protein sequence ID" value="AYN66365.1"/>
    <property type="molecule type" value="Genomic_DNA"/>
</dbReference>
<dbReference type="GO" id="GO:0005524">
    <property type="term" value="F:ATP binding"/>
    <property type="evidence" value="ECO:0007669"/>
    <property type="project" value="UniProtKB-KW"/>
</dbReference>
<keyword evidence="6" id="KW-0418">Kinase</keyword>
<keyword evidence="10" id="KW-0238">DNA-binding</keyword>
<evidence type="ECO:0000256" key="10">
    <source>
        <dbReference type="ARBA" id="ARBA00023125"/>
    </source>
</evidence>
<dbReference type="Proteomes" id="UP000276309">
    <property type="component" value="Chromosome"/>
</dbReference>